<dbReference type="EMBL" id="LPWH01000117">
    <property type="protein sequence ID" value="POQ98717.1"/>
    <property type="molecule type" value="Genomic_DNA"/>
</dbReference>
<name>A0A2S4JGN0_9SPIO</name>
<dbReference type="RefSeq" id="WP_103680910.1">
    <property type="nucleotide sequence ID" value="NZ_LPWH01000117.1"/>
</dbReference>
<dbReference type="Proteomes" id="UP000237350">
    <property type="component" value="Unassembled WGS sequence"/>
</dbReference>
<gene>
    <name evidence="1" type="ORF">AU468_11780</name>
</gene>
<dbReference type="AlphaFoldDB" id="A0A2S4JGN0"/>
<evidence type="ECO:0000313" key="1">
    <source>
        <dbReference type="EMBL" id="POQ98717.1"/>
    </source>
</evidence>
<keyword evidence="2" id="KW-1185">Reference proteome</keyword>
<organism evidence="1 2">
    <name type="scientific">Alkalispirochaeta sphaeroplastigenens</name>
    <dbReference type="NCBI Taxonomy" id="1187066"/>
    <lineage>
        <taxon>Bacteria</taxon>
        <taxon>Pseudomonadati</taxon>
        <taxon>Spirochaetota</taxon>
        <taxon>Spirochaetia</taxon>
        <taxon>Spirochaetales</taxon>
        <taxon>Spirochaetaceae</taxon>
        <taxon>Alkalispirochaeta</taxon>
    </lineage>
</organism>
<reference evidence="2" key="1">
    <citation type="submission" date="2015-12" db="EMBL/GenBank/DDBJ databases">
        <authorList>
            <person name="Lodha T.D."/>
            <person name="Chintalapati S."/>
            <person name="Chintalapati V.R."/>
            <person name="Sravanthi T."/>
        </authorList>
    </citation>
    <scope>NUCLEOTIDE SEQUENCE [LARGE SCALE GENOMIC DNA]</scope>
    <source>
        <strain evidence="2">JC133</strain>
    </source>
</reference>
<proteinExistence type="predicted"/>
<accession>A0A2S4JGN0</accession>
<sequence>MTGHGQGCFLEQRCFPAGDLSRDRFGQGETEAIAELVALVSLRQGAAAQRPEEVYRPGCGGELVRAGVGPGVTLPDGAALETPFGLGGQDQILKAGGEGAGKAQARPGFVAAVLAGAGKLL</sequence>
<protein>
    <submittedName>
        <fullName evidence="1">Uncharacterized protein</fullName>
    </submittedName>
</protein>
<evidence type="ECO:0000313" key="2">
    <source>
        <dbReference type="Proteomes" id="UP000237350"/>
    </source>
</evidence>
<comment type="caution">
    <text evidence="1">The sequence shown here is derived from an EMBL/GenBank/DDBJ whole genome shotgun (WGS) entry which is preliminary data.</text>
</comment>